<dbReference type="InterPro" id="IPR002937">
    <property type="entry name" value="Amino_oxidase"/>
</dbReference>
<reference evidence="5 6" key="1">
    <citation type="submission" date="2017-07" db="EMBL/GenBank/DDBJ databases">
        <title>Complete genome sequence of Actinoalloteichus hoggarensis DSM 45943, type strain of Actinoalloteichus hoggarensis.</title>
        <authorList>
            <person name="Ruckert C."/>
            <person name="Nouioui I."/>
            <person name="Willmese J."/>
            <person name="van Wezel G."/>
            <person name="Klenk H.-P."/>
            <person name="Kalinowski J."/>
            <person name="Zotchev S.B."/>
        </authorList>
    </citation>
    <scope>NUCLEOTIDE SEQUENCE [LARGE SCALE GENOMIC DNA]</scope>
    <source>
        <strain evidence="5 6">DSM 45943</strain>
    </source>
</reference>
<sequence length="496" mass="51688">MPRRRVSPRGRHAVDAVIVGAGPNGLAAAVILARAGLRVEVHEAAATPGGGARTEELTVPGHHHDVCSAVHPMGLASPFFRAFDLAAHGVRMLQPEVAYAHPLDGGRAGLAWRDLDRTAEELGVDGRAWRGLLAPLVRAWPGLVGVAMSDLRGLPPDPITALALARRMAEQGSPAWNLRFRGATAPAMLTGVTAHAIAPPRALAPAGAGLLLAALAHAVGWPIPEGGSAVVVEALVRDLVAHGGRVITGSRIDRLDQLPPANAVLLDLAPAGLLRIAEADLPPSYVRALRRFRHGGAACKVDFALTGPVPWSAPGCALAGTLHLIGTRDEAVAAERAVARGVHADRPYVLAAQPGVVDATRAPAGRHTLWTYAHVPNGSDVDVSAVVTAQIERFAPGFRDLVAAVGVRTALDVERHDANDVGGDIAAGAVTLWQTVARPVPRIDPYATPLPGVYLCSASTPPGPGVHGMAGLHAARRVLRTRFGIRTDPLRLLRLP</sequence>
<evidence type="ECO:0000313" key="5">
    <source>
        <dbReference type="EMBL" id="ASO20108.1"/>
    </source>
</evidence>
<dbReference type="EMBL" id="CP022521">
    <property type="protein sequence ID" value="ASO20108.1"/>
    <property type="molecule type" value="Genomic_DNA"/>
</dbReference>
<accession>A0A221W2T8</accession>
<name>A0A221W2T8_9PSEU</name>
<evidence type="ECO:0000313" key="6">
    <source>
        <dbReference type="Proteomes" id="UP000204221"/>
    </source>
</evidence>
<feature type="domain" description="Amine oxidase" evidence="4">
    <location>
        <begin position="25"/>
        <end position="479"/>
    </location>
</feature>
<dbReference type="Gene3D" id="3.90.660.50">
    <property type="match status" value="1"/>
</dbReference>
<dbReference type="AlphaFoldDB" id="A0A221W2T8"/>
<organism evidence="5 6">
    <name type="scientific">Actinoalloteichus hoggarensis</name>
    <dbReference type="NCBI Taxonomy" id="1470176"/>
    <lineage>
        <taxon>Bacteria</taxon>
        <taxon>Bacillati</taxon>
        <taxon>Actinomycetota</taxon>
        <taxon>Actinomycetes</taxon>
        <taxon>Pseudonocardiales</taxon>
        <taxon>Pseudonocardiaceae</taxon>
        <taxon>Actinoalloteichus</taxon>
    </lineage>
</organism>
<evidence type="ECO:0000256" key="3">
    <source>
        <dbReference type="ARBA" id="ARBA00040298"/>
    </source>
</evidence>
<dbReference type="GO" id="GO:0016491">
    <property type="term" value="F:oxidoreductase activity"/>
    <property type="evidence" value="ECO:0007669"/>
    <property type="project" value="InterPro"/>
</dbReference>
<evidence type="ECO:0000256" key="2">
    <source>
        <dbReference type="ARBA" id="ARBA00038825"/>
    </source>
</evidence>
<keyword evidence="6" id="KW-1185">Reference proteome</keyword>
<dbReference type="SUPFAM" id="SSF51905">
    <property type="entry name" value="FAD/NAD(P)-binding domain"/>
    <property type="match status" value="1"/>
</dbReference>
<proteinExistence type="predicted"/>
<dbReference type="PANTHER" id="PTHR10668">
    <property type="entry name" value="PHYTOENE DEHYDROGENASE"/>
    <property type="match status" value="1"/>
</dbReference>
<dbReference type="Proteomes" id="UP000204221">
    <property type="component" value="Chromosome"/>
</dbReference>
<comment type="subunit">
    <text evidence="2">Interacts with COX5B; this interaction may contribute to localize PYROXD2 to the inner face of the inner mitochondrial membrane.</text>
</comment>
<comment type="function">
    <text evidence="1">Probable oxidoreductase that may play a role as regulator of mitochondrial function.</text>
</comment>
<dbReference type="Gene3D" id="3.50.50.60">
    <property type="entry name" value="FAD/NAD(P)-binding domain"/>
    <property type="match status" value="1"/>
</dbReference>
<protein>
    <recommendedName>
        <fullName evidence="3">Pyridine nucleotide-disulfide oxidoreductase domain-containing protein 2</fullName>
    </recommendedName>
</protein>
<dbReference type="InterPro" id="IPR036188">
    <property type="entry name" value="FAD/NAD-bd_sf"/>
</dbReference>
<evidence type="ECO:0000256" key="1">
    <source>
        <dbReference type="ARBA" id="ARBA00037217"/>
    </source>
</evidence>
<dbReference type="KEGG" id="ahg:AHOG_12325"/>
<dbReference type="Pfam" id="PF01593">
    <property type="entry name" value="Amino_oxidase"/>
    <property type="match status" value="1"/>
</dbReference>
<dbReference type="PANTHER" id="PTHR10668:SF105">
    <property type="entry name" value="DEHYDROGENASE-RELATED"/>
    <property type="match status" value="1"/>
</dbReference>
<gene>
    <name evidence="5" type="ORF">AHOG_12325</name>
</gene>
<evidence type="ECO:0000259" key="4">
    <source>
        <dbReference type="Pfam" id="PF01593"/>
    </source>
</evidence>